<keyword evidence="2" id="KW-0238">DNA-binding</keyword>
<feature type="domain" description="Transcription regulator PadR N-terminal" evidence="1">
    <location>
        <begin position="40"/>
        <end position="109"/>
    </location>
</feature>
<evidence type="ECO:0000259" key="1">
    <source>
        <dbReference type="Pfam" id="PF03551"/>
    </source>
</evidence>
<proteinExistence type="predicted"/>
<dbReference type="InterPro" id="IPR005149">
    <property type="entry name" value="Tscrpt_reg_PadR_N"/>
</dbReference>
<dbReference type="GO" id="GO:0003677">
    <property type="term" value="F:DNA binding"/>
    <property type="evidence" value="ECO:0007669"/>
    <property type="project" value="UniProtKB-KW"/>
</dbReference>
<comment type="caution">
    <text evidence="2">The sequence shown here is derived from an EMBL/GenBank/DDBJ whole genome shotgun (WGS) entry which is preliminary data.</text>
</comment>
<dbReference type="SUPFAM" id="SSF46785">
    <property type="entry name" value="Winged helix' DNA-binding domain"/>
    <property type="match status" value="1"/>
</dbReference>
<dbReference type="PANTHER" id="PTHR43252">
    <property type="entry name" value="TRANSCRIPTIONAL REGULATOR YQJI"/>
    <property type="match status" value="1"/>
</dbReference>
<reference evidence="2 3" key="1">
    <citation type="submission" date="2016-10" db="EMBL/GenBank/DDBJ databases">
        <authorList>
            <person name="Varghese N."/>
            <person name="Submissions S."/>
        </authorList>
    </citation>
    <scope>NUCLEOTIDE SEQUENCE [LARGE SCALE GENOMIC DNA]</scope>
    <source>
        <strain evidence="2 3">YR512</strain>
    </source>
</reference>
<organism evidence="2 3">
    <name type="scientific">Candidatus Pantoea symbiotica</name>
    <dbReference type="NCBI Taxonomy" id="1884370"/>
    <lineage>
        <taxon>Bacteria</taxon>
        <taxon>Pseudomonadati</taxon>
        <taxon>Pseudomonadota</taxon>
        <taxon>Gammaproteobacteria</taxon>
        <taxon>Enterobacterales</taxon>
        <taxon>Erwiniaceae</taxon>
        <taxon>Pantoea</taxon>
    </lineage>
</organism>
<evidence type="ECO:0000313" key="3">
    <source>
        <dbReference type="Proteomes" id="UP000198841"/>
    </source>
</evidence>
<evidence type="ECO:0000313" key="2">
    <source>
        <dbReference type="EMBL" id="SFJ93826.1"/>
    </source>
</evidence>
<sequence>MKQQRDFPWQSDHAQRAVCAGARKKRRERMLDASDIRLLMLHFLANNSAHGYELIKSVEELSKGEYSPSPGIIYPNLTLLEEMDAIRVVDAQASRKAYALNESGVALLAENRDNVDAIIERLTSLAILVNNRSIPQVEQAIHLIKHTLNHRLAQEDISAESLEIVIEALHQAAEKIANS</sequence>
<dbReference type="InterPro" id="IPR036388">
    <property type="entry name" value="WH-like_DNA-bd_sf"/>
</dbReference>
<dbReference type="RefSeq" id="WP_008107208.1">
    <property type="nucleotide sequence ID" value="NZ_FOSD01000003.1"/>
</dbReference>
<dbReference type="Proteomes" id="UP000198841">
    <property type="component" value="Unassembled WGS sequence"/>
</dbReference>
<keyword evidence="3" id="KW-1185">Reference proteome</keyword>
<dbReference type="InterPro" id="IPR036390">
    <property type="entry name" value="WH_DNA-bd_sf"/>
</dbReference>
<dbReference type="EMBL" id="FOSD01000003">
    <property type="protein sequence ID" value="SFJ93826.1"/>
    <property type="molecule type" value="Genomic_DNA"/>
</dbReference>
<protein>
    <submittedName>
        <fullName evidence="2">DNA-binding transcriptional regulator, PadR family</fullName>
    </submittedName>
</protein>
<name>A0A1I3VHI9_9GAMM</name>
<dbReference type="PANTHER" id="PTHR43252:SF7">
    <property type="entry name" value="TRANSCRIPTIONAL REGULATOR YQJI"/>
    <property type="match status" value="1"/>
</dbReference>
<dbReference type="Gene3D" id="1.10.10.10">
    <property type="entry name" value="Winged helix-like DNA-binding domain superfamily/Winged helix DNA-binding domain"/>
    <property type="match status" value="1"/>
</dbReference>
<gene>
    <name evidence="2" type="ORF">SAMN05518863_103385</name>
</gene>
<dbReference type="Pfam" id="PF03551">
    <property type="entry name" value="PadR"/>
    <property type="match status" value="1"/>
</dbReference>
<accession>A0A1I3VHI9</accession>